<dbReference type="InterPro" id="IPR001965">
    <property type="entry name" value="Znf_PHD"/>
</dbReference>
<dbReference type="GO" id="GO:0042393">
    <property type="term" value="F:histone binding"/>
    <property type="evidence" value="ECO:0007669"/>
    <property type="project" value="UniProtKB-UniRule"/>
</dbReference>
<dbReference type="GO" id="GO:0003677">
    <property type="term" value="F:DNA binding"/>
    <property type="evidence" value="ECO:0007669"/>
    <property type="project" value="UniProtKB-KW"/>
</dbReference>
<reference evidence="7" key="2">
    <citation type="submission" date="2014-03" db="EMBL/GenBank/DDBJ databases">
        <authorList>
            <person name="Genoscope - CEA"/>
        </authorList>
    </citation>
    <scope>NUCLEOTIDE SEQUENCE</scope>
</reference>
<evidence type="ECO:0000256" key="3">
    <source>
        <dbReference type="ARBA" id="ARBA00022833"/>
    </source>
</evidence>
<comment type="catalytic activity">
    <reaction evidence="5">
        <text>S-ubiquitinyl-[E2 ubiquitin-conjugating enzyme]-L-cysteine + [acceptor protein]-L-lysine = [E2 ubiquitin-conjugating enzyme]-L-cysteine + N(6)-ubiquitinyl-[acceptor protein]-L-lysine.</text>
        <dbReference type="EC" id="2.3.2.27"/>
    </reaction>
</comment>
<evidence type="ECO:0000256" key="2">
    <source>
        <dbReference type="ARBA" id="ARBA00022771"/>
    </source>
</evidence>
<dbReference type="InterPro" id="IPR045134">
    <property type="entry name" value="UHRF1/2-like"/>
</dbReference>
<dbReference type="PaxDb" id="8022-A0A060YGZ7"/>
<gene>
    <name evidence="7" type="ORF">GSONMT00059029001</name>
</gene>
<dbReference type="PANTHER" id="PTHR14140:SF3">
    <property type="entry name" value="E3 UBIQUITIN-PROTEIN LIGASE UHRF2"/>
    <property type="match status" value="1"/>
</dbReference>
<comment type="function">
    <text evidence="5">Multi domain E3 ubiquitin ligase that also plays a role in DNA methylation and histone modifications.</text>
</comment>
<evidence type="ECO:0000256" key="5">
    <source>
        <dbReference type="RuleBase" id="RU369101"/>
    </source>
</evidence>
<dbReference type="GO" id="GO:0008270">
    <property type="term" value="F:zinc ion binding"/>
    <property type="evidence" value="ECO:0007669"/>
    <property type="project" value="UniProtKB-KW"/>
</dbReference>
<dbReference type="PROSITE" id="PS50016">
    <property type="entry name" value="ZF_PHD_2"/>
    <property type="match status" value="1"/>
</dbReference>
<dbReference type="EC" id="2.3.2.27" evidence="5"/>
<comment type="pathway">
    <text evidence="5">Protein modification; protein ubiquitination.</text>
</comment>
<keyword evidence="5" id="KW-0238">DNA-binding</keyword>
<dbReference type="PANTHER" id="PTHR14140">
    <property type="entry name" value="E3 UBIQUITIN-PROTEIN LIGASE UHRF-RELATED"/>
    <property type="match status" value="1"/>
</dbReference>
<sequence length="195" mass="22137">MAIAKWHNLQFHMVYCHQYVCFGLRVCVHGYLFCVFVCLCVRQLFAYVFVWVCAHWCMCMFSRVCVCMYSTHAGIDPGKSGPECKHCKADPDSECRFCSCCVCGGKQDAHMQLLCDECNMAFHIYCLNPPLSTIPDDEDWYCPTCKNDTSEVVKAGEKLKASKKKAKMPSAHTESQRDWGKVRQTGSIILTTLTP</sequence>
<protein>
    <recommendedName>
        <fullName evidence="5">RING-type E3 ubiquitin transferase</fullName>
        <ecNumber evidence="5">2.3.2.27</ecNumber>
    </recommendedName>
</protein>
<keyword evidence="5" id="KW-0539">Nucleus</keyword>
<keyword evidence="5" id="KW-0808">Transferase</keyword>
<comment type="domain">
    <text evidence="5">The YDG domain mediates the interaction with histone H3.</text>
</comment>
<dbReference type="GO" id="GO:0016567">
    <property type="term" value="P:protein ubiquitination"/>
    <property type="evidence" value="ECO:0007669"/>
    <property type="project" value="UniProtKB-UniRule"/>
</dbReference>
<proteinExistence type="predicted"/>
<dbReference type="EMBL" id="FR910928">
    <property type="protein sequence ID" value="CDQ90777.1"/>
    <property type="molecule type" value="Genomic_DNA"/>
</dbReference>
<keyword evidence="2 4" id="KW-0863">Zinc-finger</keyword>
<name>A0A060YGZ7_ONCMY</name>
<organism evidence="7 8">
    <name type="scientific">Oncorhynchus mykiss</name>
    <name type="common">Rainbow trout</name>
    <name type="synonym">Salmo gairdneri</name>
    <dbReference type="NCBI Taxonomy" id="8022"/>
    <lineage>
        <taxon>Eukaryota</taxon>
        <taxon>Metazoa</taxon>
        <taxon>Chordata</taxon>
        <taxon>Craniata</taxon>
        <taxon>Vertebrata</taxon>
        <taxon>Euteleostomi</taxon>
        <taxon>Actinopterygii</taxon>
        <taxon>Neopterygii</taxon>
        <taxon>Teleostei</taxon>
        <taxon>Protacanthopterygii</taxon>
        <taxon>Salmoniformes</taxon>
        <taxon>Salmonidae</taxon>
        <taxon>Salmoninae</taxon>
        <taxon>Oncorhynchus</taxon>
    </lineage>
</organism>
<feature type="domain" description="PHD-type" evidence="6">
    <location>
        <begin position="95"/>
        <end position="148"/>
    </location>
</feature>
<dbReference type="SUPFAM" id="SSF57903">
    <property type="entry name" value="FYVE/PHD zinc finger"/>
    <property type="match status" value="1"/>
</dbReference>
<dbReference type="GO" id="GO:0005634">
    <property type="term" value="C:nucleus"/>
    <property type="evidence" value="ECO:0007669"/>
    <property type="project" value="UniProtKB-SubCell"/>
</dbReference>
<dbReference type="InterPro" id="IPR047467">
    <property type="entry name" value="PHD_UHRF2"/>
</dbReference>
<dbReference type="AlphaFoldDB" id="A0A060YGZ7"/>
<dbReference type="Gene3D" id="2.30.30.1150">
    <property type="match status" value="1"/>
</dbReference>
<dbReference type="CDD" id="cd15617">
    <property type="entry name" value="PHD_UHRF2"/>
    <property type="match status" value="1"/>
</dbReference>
<dbReference type="GO" id="GO:0044027">
    <property type="term" value="P:negative regulation of gene expression via chromosomal CpG island methylation"/>
    <property type="evidence" value="ECO:0007669"/>
    <property type="project" value="TreeGrafter"/>
</dbReference>
<evidence type="ECO:0000256" key="1">
    <source>
        <dbReference type="ARBA" id="ARBA00022723"/>
    </source>
</evidence>
<evidence type="ECO:0000259" key="6">
    <source>
        <dbReference type="PROSITE" id="PS50016"/>
    </source>
</evidence>
<accession>A0A060YGZ7</accession>
<dbReference type="GO" id="GO:0061630">
    <property type="term" value="F:ubiquitin protein ligase activity"/>
    <property type="evidence" value="ECO:0007669"/>
    <property type="project" value="UniProtKB-UniRule"/>
</dbReference>
<dbReference type="Proteomes" id="UP000193380">
    <property type="component" value="Unassembled WGS sequence"/>
</dbReference>
<dbReference type="STRING" id="8022.A0A060YGZ7"/>
<evidence type="ECO:0000313" key="7">
    <source>
        <dbReference type="EMBL" id="CDQ90777.1"/>
    </source>
</evidence>
<dbReference type="PROSITE" id="PS01359">
    <property type="entry name" value="ZF_PHD_1"/>
    <property type="match status" value="1"/>
</dbReference>
<dbReference type="InterPro" id="IPR019787">
    <property type="entry name" value="Znf_PHD-finger"/>
</dbReference>
<keyword evidence="5" id="KW-0833">Ubl conjugation pathway</keyword>
<comment type="subcellular location">
    <subcellularLocation>
        <location evidence="5">Nucleus</location>
    </subcellularLocation>
</comment>
<evidence type="ECO:0000313" key="8">
    <source>
        <dbReference type="Proteomes" id="UP000193380"/>
    </source>
</evidence>
<dbReference type="InterPro" id="IPR019786">
    <property type="entry name" value="Zinc_finger_PHD-type_CS"/>
</dbReference>
<dbReference type="SMART" id="SM00249">
    <property type="entry name" value="PHD"/>
    <property type="match status" value="1"/>
</dbReference>
<keyword evidence="3 5" id="KW-0862">Zinc</keyword>
<reference evidence="7" key="1">
    <citation type="journal article" date="2014" name="Nat. Commun.">
        <title>The rainbow trout genome provides novel insights into evolution after whole-genome duplication in vertebrates.</title>
        <authorList>
            <person name="Berthelot C."/>
            <person name="Brunet F."/>
            <person name="Chalopin D."/>
            <person name="Juanchich A."/>
            <person name="Bernard M."/>
            <person name="Noel B."/>
            <person name="Bento P."/>
            <person name="Da Silva C."/>
            <person name="Labadie K."/>
            <person name="Alberti A."/>
            <person name="Aury J.M."/>
            <person name="Louis A."/>
            <person name="Dehais P."/>
            <person name="Bardou P."/>
            <person name="Montfort J."/>
            <person name="Klopp C."/>
            <person name="Cabau C."/>
            <person name="Gaspin C."/>
            <person name="Thorgaard G.H."/>
            <person name="Boussaha M."/>
            <person name="Quillet E."/>
            <person name="Guyomard R."/>
            <person name="Galiana D."/>
            <person name="Bobe J."/>
            <person name="Volff J.N."/>
            <person name="Genet C."/>
            <person name="Wincker P."/>
            <person name="Jaillon O."/>
            <person name="Roest Crollius H."/>
            <person name="Guiguen Y."/>
        </authorList>
    </citation>
    <scope>NUCLEOTIDE SEQUENCE [LARGE SCALE GENOMIC DNA]</scope>
</reference>
<keyword evidence="1 5" id="KW-0479">Metal-binding</keyword>
<dbReference type="InterPro" id="IPR011011">
    <property type="entry name" value="Znf_FYVE_PHD"/>
</dbReference>
<dbReference type="Pfam" id="PF00628">
    <property type="entry name" value="PHD"/>
    <property type="match status" value="1"/>
</dbReference>
<evidence type="ECO:0000256" key="4">
    <source>
        <dbReference type="PROSITE-ProRule" id="PRU00146"/>
    </source>
</evidence>